<dbReference type="InterPro" id="IPR011528">
    <property type="entry name" value="NERD"/>
</dbReference>
<dbReference type="Proteomes" id="UP001237156">
    <property type="component" value="Unassembled WGS sequence"/>
</dbReference>
<dbReference type="AlphaFoldDB" id="A0AAW6RLN6"/>
<organism evidence="2 3">
    <name type="scientific">Ottowia cancrivicina</name>
    <dbReference type="NCBI Taxonomy" id="3040346"/>
    <lineage>
        <taxon>Bacteria</taxon>
        <taxon>Pseudomonadati</taxon>
        <taxon>Pseudomonadota</taxon>
        <taxon>Betaproteobacteria</taxon>
        <taxon>Burkholderiales</taxon>
        <taxon>Comamonadaceae</taxon>
        <taxon>Ottowia</taxon>
    </lineage>
</organism>
<sequence length="54" mass="6213">MLVLHQLKRLLSDDCLVWHDIPVGTQARQPDFFIFSPRQGLLALEVKETRRPGA</sequence>
<dbReference type="EMBL" id="JARVII010000016">
    <property type="protein sequence ID" value="MDG9699789.1"/>
    <property type="molecule type" value="Genomic_DNA"/>
</dbReference>
<name>A0AAW6RLN6_9BURK</name>
<feature type="domain" description="NERD" evidence="1">
    <location>
        <begin position="3"/>
        <end position="49"/>
    </location>
</feature>
<evidence type="ECO:0000259" key="1">
    <source>
        <dbReference type="Pfam" id="PF08378"/>
    </source>
</evidence>
<dbReference type="RefSeq" id="WP_279524624.1">
    <property type="nucleotide sequence ID" value="NZ_JARVII010000016.1"/>
</dbReference>
<protein>
    <submittedName>
        <fullName evidence="2">NERD domain-containing protein</fullName>
    </submittedName>
</protein>
<gene>
    <name evidence="2" type="ORF">QB898_08730</name>
</gene>
<keyword evidence="3" id="KW-1185">Reference proteome</keyword>
<evidence type="ECO:0000313" key="2">
    <source>
        <dbReference type="EMBL" id="MDG9699789.1"/>
    </source>
</evidence>
<proteinExistence type="predicted"/>
<comment type="caution">
    <text evidence="2">The sequence shown here is derived from an EMBL/GenBank/DDBJ whole genome shotgun (WGS) entry which is preliminary data.</text>
</comment>
<reference evidence="2 3" key="1">
    <citation type="submission" date="2023-04" db="EMBL/GenBank/DDBJ databases">
        <title>Ottowia paracancer sp. nov., isolated from human stomach.</title>
        <authorList>
            <person name="Song Y."/>
        </authorList>
    </citation>
    <scope>NUCLEOTIDE SEQUENCE [LARGE SCALE GENOMIC DNA]</scope>
    <source>
        <strain evidence="2 3">10c7w1</strain>
    </source>
</reference>
<evidence type="ECO:0000313" key="3">
    <source>
        <dbReference type="Proteomes" id="UP001237156"/>
    </source>
</evidence>
<dbReference type="Pfam" id="PF08378">
    <property type="entry name" value="NERD"/>
    <property type="match status" value="1"/>
</dbReference>
<accession>A0AAW6RLN6</accession>